<dbReference type="KEGG" id="xap:XA3_01950"/>
<dbReference type="EMBL" id="AP026802">
    <property type="protein sequence ID" value="BDR57754.1"/>
    <property type="molecule type" value="Genomic_DNA"/>
</dbReference>
<accession>A0AAU9DPM2</accession>
<dbReference type="Proteomes" id="UP001321861">
    <property type="component" value="Chromosome"/>
</dbReference>
<keyword evidence="2" id="KW-1185">Reference proteome</keyword>
<dbReference type="AlphaFoldDB" id="A0AAU9DPM2"/>
<reference evidence="1 2" key="1">
    <citation type="journal article" date="2023" name="Microbiol. Spectr.">
        <title>Symbiosis of Carpenter Bees with Uncharacterized Lactic Acid Bacteria Showing NAD Auxotrophy.</title>
        <authorList>
            <person name="Kawasaki S."/>
            <person name="Ozawa K."/>
            <person name="Mori T."/>
            <person name="Yamamoto A."/>
            <person name="Ito M."/>
            <person name="Ohkuma M."/>
            <person name="Sakamoto M."/>
            <person name="Matsutani M."/>
        </authorList>
    </citation>
    <scope>NUCLEOTIDE SEQUENCE [LARGE SCALE GENOMIC DNA]</scope>
    <source>
        <strain evidence="1 2">XA3</strain>
    </source>
</reference>
<proteinExistence type="predicted"/>
<evidence type="ECO:0000313" key="2">
    <source>
        <dbReference type="Proteomes" id="UP001321861"/>
    </source>
</evidence>
<evidence type="ECO:0000313" key="1">
    <source>
        <dbReference type="EMBL" id="BDR57754.1"/>
    </source>
</evidence>
<organism evidence="1 2">
    <name type="scientific">Xylocopilactobacillus apicola</name>
    <dbReference type="NCBI Taxonomy" id="2932184"/>
    <lineage>
        <taxon>Bacteria</taxon>
        <taxon>Bacillati</taxon>
        <taxon>Bacillota</taxon>
        <taxon>Bacilli</taxon>
        <taxon>Lactobacillales</taxon>
        <taxon>Lactobacillaceae</taxon>
        <taxon>Xylocopilactobacillus</taxon>
    </lineage>
</organism>
<dbReference type="RefSeq" id="WP_317635698.1">
    <property type="nucleotide sequence ID" value="NZ_AP026802.1"/>
</dbReference>
<protein>
    <submittedName>
        <fullName evidence="1">Uncharacterized protein</fullName>
    </submittedName>
</protein>
<gene>
    <name evidence="1" type="ORF">XA3_01950</name>
</gene>
<name>A0AAU9DPM2_9LACO</name>
<sequence length="59" mass="6982">MERIKDTLDYTKYIKIIDLISQSMREDLGEIEPEQFSLDLGRIIDGVKNDPWLEKRKNA</sequence>